<evidence type="ECO:0000259" key="1">
    <source>
        <dbReference type="Pfam" id="PF08450"/>
    </source>
</evidence>
<dbReference type="RefSeq" id="WP_255160820.1">
    <property type="nucleotide sequence ID" value="NZ_CP101497.1"/>
</dbReference>
<feature type="domain" description="SMP-30/Gluconolactonase/LRE-like region" evidence="1">
    <location>
        <begin position="38"/>
        <end position="252"/>
    </location>
</feature>
<dbReference type="SUPFAM" id="SSF63829">
    <property type="entry name" value="Calcium-dependent phosphotriesterase"/>
    <property type="match status" value="1"/>
</dbReference>
<proteinExistence type="predicted"/>
<organism evidence="2 3">
    <name type="scientific">Microcella humidisoli</name>
    <dbReference type="NCBI Taxonomy" id="2963406"/>
    <lineage>
        <taxon>Bacteria</taxon>
        <taxon>Bacillati</taxon>
        <taxon>Actinomycetota</taxon>
        <taxon>Actinomycetes</taxon>
        <taxon>Micrococcales</taxon>
        <taxon>Microbacteriaceae</taxon>
        <taxon>Microcella</taxon>
    </lineage>
</organism>
<name>A0ABY5FZE4_9MICO</name>
<sequence length="268" mass="28816">MMISSLKLDFTILAGGLSSPECVTWRGWKGDLIAGGADGSLYSIDMDGKVSTLANTGGQILGVVADSYWGVVACDVGNGIVWRFDDEGRSSIVAELPNCNFASVGPEGDLFVSTPFPDDTERSAIMRIDRVSMAATRWMGEDLAFPNGLLWPRSIDGMFVLDTDRHQLIRVPCDTNGIRTGDVERVSFLGPISVDGMCELEDGSIVVGCYEPSILVHYVRGESPLAVVPEGVVLYRPTNLCRFGAELRYLAVACMGSGQIVVSELPPI</sequence>
<dbReference type="Pfam" id="PF08450">
    <property type="entry name" value="SGL"/>
    <property type="match status" value="1"/>
</dbReference>
<dbReference type="InterPro" id="IPR013658">
    <property type="entry name" value="SGL"/>
</dbReference>
<reference evidence="2" key="1">
    <citation type="submission" date="2022-07" db="EMBL/GenBank/DDBJ databases">
        <title>Taxonomic analysis of Microcella humidisoli nov. sp., isolated from riverside soil.</title>
        <authorList>
            <person name="Molina K.M."/>
            <person name="Kim S.B."/>
        </authorList>
    </citation>
    <scope>NUCLEOTIDE SEQUENCE</scope>
    <source>
        <strain evidence="2">MMS21-STM10</strain>
    </source>
</reference>
<keyword evidence="3" id="KW-1185">Reference proteome</keyword>
<gene>
    <name evidence="2" type="ORF">NNL39_06220</name>
</gene>
<dbReference type="EMBL" id="CP101497">
    <property type="protein sequence ID" value="UTT63687.1"/>
    <property type="molecule type" value="Genomic_DNA"/>
</dbReference>
<dbReference type="Gene3D" id="2.120.10.30">
    <property type="entry name" value="TolB, C-terminal domain"/>
    <property type="match status" value="1"/>
</dbReference>
<evidence type="ECO:0000313" key="3">
    <source>
        <dbReference type="Proteomes" id="UP001060039"/>
    </source>
</evidence>
<dbReference type="Proteomes" id="UP001060039">
    <property type="component" value="Chromosome"/>
</dbReference>
<evidence type="ECO:0000313" key="2">
    <source>
        <dbReference type="EMBL" id="UTT63687.1"/>
    </source>
</evidence>
<protein>
    <submittedName>
        <fullName evidence="2">SMP-30/gluconolactonase/LRE family protein</fullName>
    </submittedName>
</protein>
<accession>A0ABY5FZE4</accession>
<dbReference type="InterPro" id="IPR011042">
    <property type="entry name" value="6-blade_b-propeller_TolB-like"/>
</dbReference>